<evidence type="ECO:0000313" key="2">
    <source>
        <dbReference type="Proteomes" id="UP001607303"/>
    </source>
</evidence>
<accession>A0ABD2CNM7</accession>
<protein>
    <submittedName>
        <fullName evidence="1">Uncharacterized protein</fullName>
    </submittedName>
</protein>
<proteinExistence type="predicted"/>
<dbReference type="AlphaFoldDB" id="A0ABD2CNM7"/>
<dbReference type="EMBL" id="JAYRBN010000037">
    <property type="protein sequence ID" value="KAL2746713.1"/>
    <property type="molecule type" value="Genomic_DNA"/>
</dbReference>
<comment type="caution">
    <text evidence="1">The sequence shown here is derived from an EMBL/GenBank/DDBJ whole genome shotgun (WGS) entry which is preliminary data.</text>
</comment>
<keyword evidence="2" id="KW-1185">Reference proteome</keyword>
<sequence length="148" mass="17448">MEDVIGWYSTFLKSVEKETEGRKVRVKAFTLVFTHRKRHDRRHTINLISIVKSALDRLPIRRQEKHGIMYKTGFYEAVMESKDNEAGSDELTDKAAEGRNRINEFCNDYSIRLPQLYRDSQWHTVRRGFERKRGCVAAGMRNHMLSDL</sequence>
<dbReference type="Proteomes" id="UP001607303">
    <property type="component" value="Unassembled WGS sequence"/>
</dbReference>
<gene>
    <name evidence="1" type="ORF">V1477_005083</name>
</gene>
<evidence type="ECO:0000313" key="1">
    <source>
        <dbReference type="EMBL" id="KAL2746713.1"/>
    </source>
</evidence>
<organism evidence="1 2">
    <name type="scientific">Vespula maculifrons</name>
    <name type="common">Eastern yellow jacket</name>
    <name type="synonym">Wasp</name>
    <dbReference type="NCBI Taxonomy" id="7453"/>
    <lineage>
        <taxon>Eukaryota</taxon>
        <taxon>Metazoa</taxon>
        <taxon>Ecdysozoa</taxon>
        <taxon>Arthropoda</taxon>
        <taxon>Hexapoda</taxon>
        <taxon>Insecta</taxon>
        <taxon>Pterygota</taxon>
        <taxon>Neoptera</taxon>
        <taxon>Endopterygota</taxon>
        <taxon>Hymenoptera</taxon>
        <taxon>Apocrita</taxon>
        <taxon>Aculeata</taxon>
        <taxon>Vespoidea</taxon>
        <taxon>Vespidae</taxon>
        <taxon>Vespinae</taxon>
        <taxon>Vespula</taxon>
    </lineage>
</organism>
<reference evidence="1 2" key="1">
    <citation type="journal article" date="2024" name="Ann. Entomol. Soc. Am.">
        <title>Genomic analyses of the southern and eastern yellowjacket wasps (Hymenoptera: Vespidae) reveal evolutionary signatures of social life.</title>
        <authorList>
            <person name="Catto M.A."/>
            <person name="Caine P.B."/>
            <person name="Orr S.E."/>
            <person name="Hunt B.G."/>
            <person name="Goodisman M.A.D."/>
        </authorList>
    </citation>
    <scope>NUCLEOTIDE SEQUENCE [LARGE SCALE GENOMIC DNA]</scope>
    <source>
        <strain evidence="1">232</strain>
        <tissue evidence="1">Head and thorax</tissue>
    </source>
</reference>
<name>A0ABD2CNM7_VESMC</name>